<accession>A0A6N4X894</accession>
<reference evidence="1 2" key="1">
    <citation type="submission" date="2020-01" db="EMBL/GenBank/DDBJ databases">
        <authorList>
            <person name="Rodrigo-Torres L."/>
            <person name="Arahal R. D."/>
            <person name="Lucena T."/>
        </authorList>
    </citation>
    <scope>NUCLEOTIDE SEQUENCE [LARGE SCALE GENOMIC DNA]</scope>
    <source>
        <strain evidence="1 2">CECT 9293</strain>
    </source>
</reference>
<name>A0A6N4X894_9FLAO</name>
<proteinExistence type="predicted"/>
<sequence>MKNSWTIPKVKSYPLETEKEWYVWFRFNGVLKFVKTGINKIPNYSERLEEANLLAEVLKERLEKGWVPDNSTKIGKSCRVIEAVSYGFEQKKLSVKKNTIDNFQSTVNFFCEAIRKLKFDKMIVANFERGHAKAILEYLKKEKNWTNKNYNKHLGYLRSIGSGAKVGGYAKSLDNLNKKKVLSFTPLSCNLKFLIFALKDSAEALVLLLSK</sequence>
<keyword evidence="2" id="KW-1185">Reference proteome</keyword>
<evidence type="ECO:0000313" key="2">
    <source>
        <dbReference type="Proteomes" id="UP000445144"/>
    </source>
</evidence>
<organism evidence="1 2">
    <name type="scientific">Chryseobacterium potabilaquae</name>
    <dbReference type="NCBI Taxonomy" id="2675057"/>
    <lineage>
        <taxon>Bacteria</taxon>
        <taxon>Pseudomonadati</taxon>
        <taxon>Bacteroidota</taxon>
        <taxon>Flavobacteriia</taxon>
        <taxon>Flavobacteriales</taxon>
        <taxon>Weeksellaceae</taxon>
        <taxon>Chryseobacterium group</taxon>
        <taxon>Chryseobacterium</taxon>
    </lineage>
</organism>
<dbReference type="Proteomes" id="UP000445144">
    <property type="component" value="Unassembled WGS sequence"/>
</dbReference>
<evidence type="ECO:0000313" key="1">
    <source>
        <dbReference type="EMBL" id="CAA7194561.1"/>
    </source>
</evidence>
<dbReference type="AlphaFoldDB" id="A0A6N4X894"/>
<gene>
    <name evidence="1" type="ORF">CHRY9293_00873</name>
</gene>
<dbReference type="EMBL" id="CACVBR010000004">
    <property type="protein sequence ID" value="CAA7194561.1"/>
    <property type="molecule type" value="Genomic_DNA"/>
</dbReference>
<protein>
    <recommendedName>
        <fullName evidence="3">Core-binding (CB) domain-containing protein</fullName>
    </recommendedName>
</protein>
<evidence type="ECO:0008006" key="3">
    <source>
        <dbReference type="Google" id="ProtNLM"/>
    </source>
</evidence>